<name>A0A1H6R5M3_9GAMM</name>
<dbReference type="AlphaFoldDB" id="A0A1H6R5M3"/>
<dbReference type="InterPro" id="IPR011989">
    <property type="entry name" value="ARM-like"/>
</dbReference>
<dbReference type="EMBL" id="FNYO01000005">
    <property type="protein sequence ID" value="SEI46925.1"/>
    <property type="molecule type" value="Genomic_DNA"/>
</dbReference>
<dbReference type="SUPFAM" id="SSF48371">
    <property type="entry name" value="ARM repeat"/>
    <property type="match status" value="1"/>
</dbReference>
<dbReference type="Gene3D" id="1.25.10.10">
    <property type="entry name" value="Leucine-rich Repeat Variant"/>
    <property type="match status" value="1"/>
</dbReference>
<dbReference type="Pfam" id="PF13646">
    <property type="entry name" value="HEAT_2"/>
    <property type="match status" value="1"/>
</dbReference>
<reference evidence="1 2" key="1">
    <citation type="submission" date="2016-10" db="EMBL/GenBank/DDBJ databases">
        <authorList>
            <person name="de Groot N.N."/>
        </authorList>
    </citation>
    <scope>NUCLEOTIDE SEQUENCE [LARGE SCALE GENOMIC DNA]</scope>
    <source>
        <strain evidence="1 2">DSM 1041</strain>
    </source>
</reference>
<dbReference type="Proteomes" id="UP000199005">
    <property type="component" value="Unassembled WGS sequence"/>
</dbReference>
<organism evidence="1 2">
    <name type="scientific">Azotobacter beijerinckii</name>
    <dbReference type="NCBI Taxonomy" id="170623"/>
    <lineage>
        <taxon>Bacteria</taxon>
        <taxon>Pseudomonadati</taxon>
        <taxon>Pseudomonadota</taxon>
        <taxon>Gammaproteobacteria</taxon>
        <taxon>Pseudomonadales</taxon>
        <taxon>Pseudomonadaceae</taxon>
        <taxon>Azotobacter</taxon>
    </lineage>
</organism>
<accession>A0A1H6R5M3</accession>
<protein>
    <recommendedName>
        <fullName evidence="3">TIGR02270 family protein</fullName>
    </recommendedName>
</protein>
<dbReference type="NCBIfam" id="TIGR02270">
    <property type="entry name" value="TIGR02270 family protein"/>
    <property type="match status" value="1"/>
</dbReference>
<dbReference type="InterPro" id="IPR011959">
    <property type="entry name" value="CHP02270"/>
</dbReference>
<dbReference type="InterPro" id="IPR016024">
    <property type="entry name" value="ARM-type_fold"/>
</dbReference>
<evidence type="ECO:0000313" key="2">
    <source>
        <dbReference type="Proteomes" id="UP000199005"/>
    </source>
</evidence>
<sequence>MSMRHISEGPSLVVYQHAEEAGFLAELRAQAVRAPHYDLDDLRTLDERLEAHLDGLRIAGRAGLDLLLRQLGAQASGEVFAATVLACESGDAAVLARIAEQLRAFPETGRGFAAALGWLDWTSVEPWVERLLAAPEPLFRRLGLAACGRHRIDPGPALPAGLAHAEPGVVARAARSAGELRRRDLMAEVRAHRRHADEAVRFWANWATAQMGDEEALEPLRRFAGQAGEFQWRALAVLVGWQDHAFSVAWLRALAQNPAQRRPVILGAGLLGDPLAVPWLIRQMHELPLARIAGEAFSLIAGADLALLDLERSEIPDFDAGPTDDPGDPRVAMDPDEDLPWPDPARIAAWWQANGASLETGRRHLLGRPLDEAQCRQVLCRGRQRQRNAAAVALARLRPGEPLFPTDAPAKRQRALLDAHG</sequence>
<proteinExistence type="predicted"/>
<evidence type="ECO:0008006" key="3">
    <source>
        <dbReference type="Google" id="ProtNLM"/>
    </source>
</evidence>
<evidence type="ECO:0000313" key="1">
    <source>
        <dbReference type="EMBL" id="SEI46925.1"/>
    </source>
</evidence>
<dbReference type="STRING" id="170623.SAMN04244579_00662"/>
<gene>
    <name evidence="1" type="ORF">SAMN04244579_00662</name>
</gene>